<dbReference type="InterPro" id="IPR000847">
    <property type="entry name" value="LysR_HTH_N"/>
</dbReference>
<name>A0A844WFP1_9RHOB</name>
<evidence type="ECO:0000313" key="6">
    <source>
        <dbReference type="EMBL" id="MWB79320.1"/>
    </source>
</evidence>
<comment type="similarity">
    <text evidence="1">Belongs to the LysR transcriptional regulatory family.</text>
</comment>
<evidence type="ECO:0000313" key="7">
    <source>
        <dbReference type="Proteomes" id="UP000443843"/>
    </source>
</evidence>
<evidence type="ECO:0000256" key="1">
    <source>
        <dbReference type="ARBA" id="ARBA00009437"/>
    </source>
</evidence>
<proteinExistence type="inferred from homology"/>
<dbReference type="InterPro" id="IPR005119">
    <property type="entry name" value="LysR_subst-bd"/>
</dbReference>
<sequence length="298" mass="32778">MPQSYIPTIRELEAFCALAQAGTTHLAARALNLTQSAVSRSIGTLEDRLGVALFLRERQRMALSDAGRAFRPEAEALLARLNEAAVSVMAFGGQSAVLRMAVLPTFGRAWLIPRLGSFLSAAPGTSVDMAARLDPVDFRTEPFDLAIQRSQHRTGGANHLHLLDETMVTVAAPSLVGRGHLRDEDLLALPLLQQTTRPSLWLDWFRHASLDPRRILRGARFDHFDMVIDAAIAGLGVALVPEILAREPLRARRLVKATERELETGQAYTLIYPDRAEGLASFITFRAWLGAELQGIWA</sequence>
<feature type="domain" description="HTH lysR-type" evidence="5">
    <location>
        <begin position="7"/>
        <end position="64"/>
    </location>
</feature>
<organism evidence="6 7">
    <name type="scientific">Pseudooceanicola pacificus</name>
    <dbReference type="NCBI Taxonomy" id="2676438"/>
    <lineage>
        <taxon>Bacteria</taxon>
        <taxon>Pseudomonadati</taxon>
        <taxon>Pseudomonadota</taxon>
        <taxon>Alphaproteobacteria</taxon>
        <taxon>Rhodobacterales</taxon>
        <taxon>Paracoccaceae</taxon>
        <taxon>Pseudooceanicola</taxon>
    </lineage>
</organism>
<comment type="caution">
    <text evidence="6">The sequence shown here is derived from an EMBL/GenBank/DDBJ whole genome shotgun (WGS) entry which is preliminary data.</text>
</comment>
<dbReference type="PANTHER" id="PTHR30537:SF26">
    <property type="entry name" value="GLYCINE CLEAVAGE SYSTEM TRANSCRIPTIONAL ACTIVATOR"/>
    <property type="match status" value="1"/>
</dbReference>
<dbReference type="InterPro" id="IPR058163">
    <property type="entry name" value="LysR-type_TF_proteobact-type"/>
</dbReference>
<evidence type="ECO:0000256" key="3">
    <source>
        <dbReference type="ARBA" id="ARBA00023125"/>
    </source>
</evidence>
<keyword evidence="3" id="KW-0238">DNA-binding</keyword>
<dbReference type="InterPro" id="IPR036390">
    <property type="entry name" value="WH_DNA-bd_sf"/>
</dbReference>
<dbReference type="PANTHER" id="PTHR30537">
    <property type="entry name" value="HTH-TYPE TRANSCRIPTIONAL REGULATOR"/>
    <property type="match status" value="1"/>
</dbReference>
<dbReference type="Pfam" id="PF03466">
    <property type="entry name" value="LysR_substrate"/>
    <property type="match status" value="1"/>
</dbReference>
<evidence type="ECO:0000259" key="5">
    <source>
        <dbReference type="PROSITE" id="PS50931"/>
    </source>
</evidence>
<keyword evidence="4" id="KW-0804">Transcription</keyword>
<dbReference type="PRINTS" id="PR00039">
    <property type="entry name" value="HTHLYSR"/>
</dbReference>
<dbReference type="RefSeq" id="WP_160383529.1">
    <property type="nucleotide sequence ID" value="NZ_WNXQ01000009.1"/>
</dbReference>
<dbReference type="InterPro" id="IPR036388">
    <property type="entry name" value="WH-like_DNA-bd_sf"/>
</dbReference>
<dbReference type="GO" id="GO:0043565">
    <property type="term" value="F:sequence-specific DNA binding"/>
    <property type="evidence" value="ECO:0007669"/>
    <property type="project" value="TreeGrafter"/>
</dbReference>
<protein>
    <submittedName>
        <fullName evidence="6">LysR family transcriptional regulator</fullName>
    </submittedName>
</protein>
<dbReference type="EMBL" id="WNXQ01000009">
    <property type="protein sequence ID" value="MWB79320.1"/>
    <property type="molecule type" value="Genomic_DNA"/>
</dbReference>
<reference evidence="6 7" key="1">
    <citation type="submission" date="2019-11" db="EMBL/GenBank/DDBJ databases">
        <title>Pseudooceanicola pacifica sp. nov., isolated from deep-sea sediment of the Pacific Ocean.</title>
        <authorList>
            <person name="Lyu L."/>
        </authorList>
    </citation>
    <scope>NUCLEOTIDE SEQUENCE [LARGE SCALE GENOMIC DNA]</scope>
    <source>
        <strain evidence="6 7">216_PA32_1</strain>
    </source>
</reference>
<accession>A0A844WFP1</accession>
<dbReference type="SUPFAM" id="SSF46785">
    <property type="entry name" value="Winged helix' DNA-binding domain"/>
    <property type="match status" value="1"/>
</dbReference>
<dbReference type="AlphaFoldDB" id="A0A844WFP1"/>
<dbReference type="Gene3D" id="3.40.190.10">
    <property type="entry name" value="Periplasmic binding protein-like II"/>
    <property type="match status" value="2"/>
</dbReference>
<dbReference type="Pfam" id="PF00126">
    <property type="entry name" value="HTH_1"/>
    <property type="match status" value="1"/>
</dbReference>
<evidence type="ECO:0000256" key="4">
    <source>
        <dbReference type="ARBA" id="ARBA00023163"/>
    </source>
</evidence>
<dbReference type="GO" id="GO:0003700">
    <property type="term" value="F:DNA-binding transcription factor activity"/>
    <property type="evidence" value="ECO:0007669"/>
    <property type="project" value="InterPro"/>
</dbReference>
<evidence type="ECO:0000256" key="2">
    <source>
        <dbReference type="ARBA" id="ARBA00023015"/>
    </source>
</evidence>
<gene>
    <name evidence="6" type="ORF">GLS40_14870</name>
</gene>
<dbReference type="PROSITE" id="PS50931">
    <property type="entry name" value="HTH_LYSR"/>
    <property type="match status" value="1"/>
</dbReference>
<keyword evidence="2" id="KW-0805">Transcription regulation</keyword>
<dbReference type="Proteomes" id="UP000443843">
    <property type="component" value="Unassembled WGS sequence"/>
</dbReference>
<dbReference type="GO" id="GO:0006351">
    <property type="term" value="P:DNA-templated transcription"/>
    <property type="evidence" value="ECO:0007669"/>
    <property type="project" value="TreeGrafter"/>
</dbReference>
<keyword evidence="7" id="KW-1185">Reference proteome</keyword>
<dbReference type="SUPFAM" id="SSF53850">
    <property type="entry name" value="Periplasmic binding protein-like II"/>
    <property type="match status" value="1"/>
</dbReference>
<dbReference type="Gene3D" id="1.10.10.10">
    <property type="entry name" value="Winged helix-like DNA-binding domain superfamily/Winged helix DNA-binding domain"/>
    <property type="match status" value="1"/>
</dbReference>